<sequence>MGEDRYDLVKDATNREKHKLSLAFGDRIFEDGYHLMLPSFRLEDGEKRYKVIGRVGEKLFTGVFVWRDALPRFISVRRSNKGEERQYRSAR</sequence>
<dbReference type="AlphaFoldDB" id="A0A916SFU1"/>
<dbReference type="Gene3D" id="3.10.450.530">
    <property type="entry name" value="Ribonuclease toxin, BrnT, of type II toxin-antitoxin system"/>
    <property type="match status" value="1"/>
</dbReference>
<dbReference type="Pfam" id="PF04365">
    <property type="entry name" value="BrnT_toxin"/>
    <property type="match status" value="1"/>
</dbReference>
<gene>
    <name evidence="1" type="ORF">GCM10011491_26830</name>
</gene>
<name>A0A916SFU1_9HYPH</name>
<dbReference type="EMBL" id="BMHH01000010">
    <property type="protein sequence ID" value="GGA97160.1"/>
    <property type="molecule type" value="Genomic_DNA"/>
</dbReference>
<organism evidence="1 2">
    <name type="scientific">Brucella endophytica</name>
    <dbReference type="NCBI Taxonomy" id="1963359"/>
    <lineage>
        <taxon>Bacteria</taxon>
        <taxon>Pseudomonadati</taxon>
        <taxon>Pseudomonadota</taxon>
        <taxon>Alphaproteobacteria</taxon>
        <taxon>Hyphomicrobiales</taxon>
        <taxon>Brucellaceae</taxon>
        <taxon>Brucella/Ochrobactrum group</taxon>
        <taxon>Brucella</taxon>
    </lineage>
</organism>
<dbReference type="RefSeq" id="WP_188824695.1">
    <property type="nucleotide sequence ID" value="NZ_BMHH01000010.1"/>
</dbReference>
<dbReference type="Proteomes" id="UP000646478">
    <property type="component" value="Unassembled WGS sequence"/>
</dbReference>
<accession>A0A916SFU1</accession>
<protein>
    <recommendedName>
        <fullName evidence="3">BrnT family toxin</fullName>
    </recommendedName>
</protein>
<keyword evidence="2" id="KW-1185">Reference proteome</keyword>
<dbReference type="InterPro" id="IPR038573">
    <property type="entry name" value="BrnT_sf"/>
</dbReference>
<dbReference type="InterPro" id="IPR007460">
    <property type="entry name" value="BrnT_toxin"/>
</dbReference>
<evidence type="ECO:0008006" key="3">
    <source>
        <dbReference type="Google" id="ProtNLM"/>
    </source>
</evidence>
<evidence type="ECO:0000313" key="1">
    <source>
        <dbReference type="EMBL" id="GGA97160.1"/>
    </source>
</evidence>
<reference evidence="1" key="2">
    <citation type="submission" date="2020-09" db="EMBL/GenBank/DDBJ databases">
        <authorList>
            <person name="Sun Q."/>
            <person name="Zhou Y."/>
        </authorList>
    </citation>
    <scope>NUCLEOTIDE SEQUENCE</scope>
    <source>
        <strain evidence="1">CGMCC 1.15082</strain>
    </source>
</reference>
<reference evidence="1" key="1">
    <citation type="journal article" date="2014" name="Int. J. Syst. Evol. Microbiol.">
        <title>Complete genome sequence of Corynebacterium casei LMG S-19264T (=DSM 44701T), isolated from a smear-ripened cheese.</title>
        <authorList>
            <consortium name="US DOE Joint Genome Institute (JGI-PGF)"/>
            <person name="Walter F."/>
            <person name="Albersmeier A."/>
            <person name="Kalinowski J."/>
            <person name="Ruckert C."/>
        </authorList>
    </citation>
    <scope>NUCLEOTIDE SEQUENCE</scope>
    <source>
        <strain evidence="1">CGMCC 1.15082</strain>
    </source>
</reference>
<evidence type="ECO:0000313" key="2">
    <source>
        <dbReference type="Proteomes" id="UP000646478"/>
    </source>
</evidence>
<comment type="caution">
    <text evidence="1">The sequence shown here is derived from an EMBL/GenBank/DDBJ whole genome shotgun (WGS) entry which is preliminary data.</text>
</comment>
<proteinExistence type="predicted"/>